<dbReference type="EMBL" id="RSMR01000002">
    <property type="protein sequence ID" value="MIK90786.1"/>
    <property type="molecule type" value="Genomic_DNA"/>
</dbReference>
<reference evidence="1" key="1">
    <citation type="submission" date="2018-08" db="EMBL/GenBank/DDBJ databases">
        <authorList>
            <consortium name="GenomeTrakr network: Whole genome sequencing for foodborne pathogen traceback"/>
        </authorList>
    </citation>
    <scope>NUCLEOTIDE SEQUENCE [LARGE SCALE GENOMIC DNA]</scope>
    <source>
        <strain evidence="1">FLUFL-1338</strain>
    </source>
</reference>
<gene>
    <name evidence="1" type="ORF">KO51_04075</name>
</gene>
<dbReference type="InterPro" id="IPR010265">
    <property type="entry name" value="Phage_lambda_TipM"/>
</dbReference>
<dbReference type="Pfam" id="PF05939">
    <property type="entry name" value="Phage_min_tail"/>
    <property type="match status" value="1"/>
</dbReference>
<dbReference type="Proteomes" id="UP000885283">
    <property type="component" value="Unassembled WGS sequence"/>
</dbReference>
<organism evidence="1">
    <name type="scientific">Salmonella enterica</name>
    <name type="common">Salmonella choleraesuis</name>
    <dbReference type="NCBI Taxonomy" id="28901"/>
    <lineage>
        <taxon>Bacteria</taxon>
        <taxon>Pseudomonadati</taxon>
        <taxon>Pseudomonadota</taxon>
        <taxon>Gammaproteobacteria</taxon>
        <taxon>Enterobacterales</taxon>
        <taxon>Enterobacteriaceae</taxon>
        <taxon>Salmonella</taxon>
    </lineage>
</organism>
<evidence type="ECO:0000313" key="1">
    <source>
        <dbReference type="EMBL" id="MIK90786.1"/>
    </source>
</evidence>
<comment type="caution">
    <text evidence="1">The sequence shown here is derived from an EMBL/GenBank/DDBJ whole genome shotgun (WGS) entry which is preliminary data.</text>
</comment>
<protein>
    <submittedName>
        <fullName evidence="1">Phage tail protein</fullName>
    </submittedName>
</protein>
<proteinExistence type="predicted"/>
<dbReference type="AlphaFoldDB" id="A0A402Q040"/>
<sequence>METLRYEARPGMQTSMKPAVKVVKFGDGYEQRSPDGLNPLLRSYSPVFRVKSDLEAKILDEFFTRHGGWKAFLWRSPVTNRTVKVVCRQWSTTTDNIWMDFHCQFDEVIA</sequence>
<name>A0A402Q040_SALER</name>
<accession>A0A402Q040</accession>